<reference evidence="1 2" key="1">
    <citation type="submission" date="2022-11" db="EMBL/GenBank/DDBJ databases">
        <title>Whole genome sequence of Eschrichtius robustus ER-17-0199.</title>
        <authorList>
            <person name="Bruniche-Olsen A."/>
            <person name="Black A.N."/>
            <person name="Fields C.J."/>
            <person name="Walden K."/>
            <person name="Dewoody J.A."/>
        </authorList>
    </citation>
    <scope>NUCLEOTIDE SEQUENCE [LARGE SCALE GENOMIC DNA]</scope>
    <source>
        <strain evidence="1">ER-17-0199</strain>
        <tissue evidence="1">Blubber</tissue>
    </source>
</reference>
<accession>A0AB34GBV2</accession>
<protein>
    <recommendedName>
        <fullName evidence="3">Secreted protein</fullName>
    </recommendedName>
</protein>
<gene>
    <name evidence="1" type="ORF">J1605_015040</name>
</gene>
<proteinExistence type="predicted"/>
<dbReference type="EMBL" id="JAIQCJ010002324">
    <property type="protein sequence ID" value="KAJ8776863.1"/>
    <property type="molecule type" value="Genomic_DNA"/>
</dbReference>
<organism evidence="1 2">
    <name type="scientific">Eschrichtius robustus</name>
    <name type="common">California gray whale</name>
    <name type="synonym">Eschrichtius gibbosus</name>
    <dbReference type="NCBI Taxonomy" id="9764"/>
    <lineage>
        <taxon>Eukaryota</taxon>
        <taxon>Metazoa</taxon>
        <taxon>Chordata</taxon>
        <taxon>Craniata</taxon>
        <taxon>Vertebrata</taxon>
        <taxon>Euteleostomi</taxon>
        <taxon>Mammalia</taxon>
        <taxon>Eutheria</taxon>
        <taxon>Laurasiatheria</taxon>
        <taxon>Artiodactyla</taxon>
        <taxon>Whippomorpha</taxon>
        <taxon>Cetacea</taxon>
        <taxon>Mysticeti</taxon>
        <taxon>Eschrichtiidae</taxon>
        <taxon>Eschrichtius</taxon>
    </lineage>
</organism>
<name>A0AB34GBV2_ESCRO</name>
<sequence>MKEALHKRAHVGASLVAQWLRICLPVQGTRVRALVREDPTCRGATKPMCHNFRACALEPPVLRNKRSHRNEKPAHRNEE</sequence>
<dbReference type="Proteomes" id="UP001159641">
    <property type="component" value="Unassembled WGS sequence"/>
</dbReference>
<evidence type="ECO:0000313" key="2">
    <source>
        <dbReference type="Proteomes" id="UP001159641"/>
    </source>
</evidence>
<evidence type="ECO:0008006" key="3">
    <source>
        <dbReference type="Google" id="ProtNLM"/>
    </source>
</evidence>
<keyword evidence="2" id="KW-1185">Reference proteome</keyword>
<comment type="caution">
    <text evidence="1">The sequence shown here is derived from an EMBL/GenBank/DDBJ whole genome shotgun (WGS) entry which is preliminary data.</text>
</comment>
<evidence type="ECO:0000313" key="1">
    <source>
        <dbReference type="EMBL" id="KAJ8776863.1"/>
    </source>
</evidence>
<dbReference type="AlphaFoldDB" id="A0AB34GBV2"/>